<feature type="transmembrane region" description="Helical" evidence="1">
    <location>
        <begin position="26"/>
        <end position="44"/>
    </location>
</feature>
<feature type="transmembrane region" description="Helical" evidence="1">
    <location>
        <begin position="241"/>
        <end position="257"/>
    </location>
</feature>
<keyword evidence="1" id="KW-0472">Membrane</keyword>
<keyword evidence="1" id="KW-0812">Transmembrane</keyword>
<sequence>MVDVATDVTTAPAPGPATEWWRRPRVWTGVVFAAVLLVFLFLAWQRRWMSDDGLIVLRTVRNIFEGNGPVYNAGERVEANTSTLWTVLVTLGGLLPGVRLEWVAVIEGLLCAVAGLGFAMDGARRLHPGDGRAVFLPAGAVLVVVLPPFRDFATSGLETGLISLWLGLSWWVVVRLAVSRGVTAATGPAVADDAPPRAVRTWPVALVLGLGPLVRPDLALFSAVGFAAVLFIAWQGWRRALAWVGAAAAIPLAYQVFRMGYYGVLTPNTAIAKEAGTAHWLRGLGYLHDFAKPYLVWVPVLLLAAGARLLVRRLPRTRPMTVLLAFPLVAGLALALYVIRIGGDFMHGRMLLPALFTLLLPVMVLPVAKWHSAVVAGVGAWGVVALGWFHVPHDGDGYINGGGIADERGYWADFTGHDYPITADDYRGLPAPVLSENVALIERLPGSRVVLRTSTGWHEFPSDRPYSSYATTSIGAAGMLIDVDVRIQDVYGLVNPLAAHTEMVKATRPGHEKQPTMAWTVGEAGTGELAATGPVPEVAAADIQAAQRAVACPEIAELIASYREPLTAGRFWDNLTGAFHRTGVRYPADPKLAANCGG</sequence>
<dbReference type="Pfam" id="PF26371">
    <property type="entry name" value="AftB_C"/>
    <property type="match status" value="1"/>
</dbReference>
<feature type="domain" description="Terminal beta-(1-&gt;2)-arabinofuranosyltransferase C-terminal" evidence="2">
    <location>
        <begin position="469"/>
        <end position="579"/>
    </location>
</feature>
<evidence type="ECO:0000313" key="4">
    <source>
        <dbReference type="Proteomes" id="UP000239203"/>
    </source>
</evidence>
<gene>
    <name evidence="3" type="ORF">CLV40_112192</name>
</gene>
<reference evidence="3 4" key="1">
    <citation type="submission" date="2018-02" db="EMBL/GenBank/DDBJ databases">
        <title>Genomic Encyclopedia of Archaeal and Bacterial Type Strains, Phase II (KMG-II): from individual species to whole genera.</title>
        <authorList>
            <person name="Goeker M."/>
        </authorList>
    </citation>
    <scope>NUCLEOTIDE SEQUENCE [LARGE SCALE GENOMIC DNA]</scope>
    <source>
        <strain evidence="3 4">YU 961-1</strain>
    </source>
</reference>
<proteinExistence type="predicted"/>
<keyword evidence="1" id="KW-1133">Transmembrane helix</keyword>
<evidence type="ECO:0000259" key="2">
    <source>
        <dbReference type="Pfam" id="PF26371"/>
    </source>
</evidence>
<accession>A0A2S6GL01</accession>
<dbReference type="RefSeq" id="WP_245931465.1">
    <property type="nucleotide sequence ID" value="NZ_CP154825.1"/>
</dbReference>
<feature type="transmembrane region" description="Helical" evidence="1">
    <location>
        <begin position="102"/>
        <end position="120"/>
    </location>
</feature>
<evidence type="ECO:0000256" key="1">
    <source>
        <dbReference type="SAM" id="Phobius"/>
    </source>
</evidence>
<feature type="transmembrane region" description="Helical" evidence="1">
    <location>
        <begin position="218"/>
        <end position="234"/>
    </location>
</feature>
<dbReference type="EMBL" id="PTIX01000012">
    <property type="protein sequence ID" value="PPK65924.1"/>
    <property type="molecule type" value="Genomic_DNA"/>
</dbReference>
<feature type="transmembrane region" description="Helical" evidence="1">
    <location>
        <begin position="294"/>
        <end position="311"/>
    </location>
</feature>
<feature type="transmembrane region" description="Helical" evidence="1">
    <location>
        <begin position="373"/>
        <end position="391"/>
    </location>
</feature>
<evidence type="ECO:0000313" key="3">
    <source>
        <dbReference type="EMBL" id="PPK65924.1"/>
    </source>
</evidence>
<feature type="transmembrane region" description="Helical" evidence="1">
    <location>
        <begin position="320"/>
        <end position="339"/>
    </location>
</feature>
<feature type="transmembrane region" description="Helical" evidence="1">
    <location>
        <begin position="351"/>
        <end position="368"/>
    </location>
</feature>
<comment type="caution">
    <text evidence="3">The sequence shown here is derived from an EMBL/GenBank/DDBJ whole genome shotgun (WGS) entry which is preliminary data.</text>
</comment>
<dbReference type="AlphaFoldDB" id="A0A2S6GL01"/>
<organism evidence="3 4">
    <name type="scientific">Actinokineospora auranticolor</name>
    <dbReference type="NCBI Taxonomy" id="155976"/>
    <lineage>
        <taxon>Bacteria</taxon>
        <taxon>Bacillati</taxon>
        <taxon>Actinomycetota</taxon>
        <taxon>Actinomycetes</taxon>
        <taxon>Pseudonocardiales</taxon>
        <taxon>Pseudonocardiaceae</taxon>
        <taxon>Actinokineospora</taxon>
    </lineage>
</organism>
<keyword evidence="4" id="KW-1185">Reference proteome</keyword>
<protein>
    <submittedName>
        <fullName evidence="3">Arabinofuranosyltransferase</fullName>
    </submittedName>
</protein>
<dbReference type="GO" id="GO:0016740">
    <property type="term" value="F:transferase activity"/>
    <property type="evidence" value="ECO:0007669"/>
    <property type="project" value="UniProtKB-KW"/>
</dbReference>
<dbReference type="Proteomes" id="UP000239203">
    <property type="component" value="Unassembled WGS sequence"/>
</dbReference>
<feature type="transmembrane region" description="Helical" evidence="1">
    <location>
        <begin position="132"/>
        <end position="149"/>
    </location>
</feature>
<dbReference type="InterPro" id="IPR058983">
    <property type="entry name" value="AftB_C"/>
</dbReference>
<name>A0A2S6GL01_9PSEU</name>
<keyword evidence="3" id="KW-0808">Transferase</keyword>